<dbReference type="EMBL" id="JAOPGA020000131">
    <property type="protein sequence ID" value="KAL0477020.1"/>
    <property type="molecule type" value="Genomic_DNA"/>
</dbReference>
<evidence type="ECO:0000313" key="3">
    <source>
        <dbReference type="Proteomes" id="UP001431209"/>
    </source>
</evidence>
<dbReference type="AlphaFoldDB" id="A0AAW2YIA8"/>
<gene>
    <name evidence="2" type="ORF">AKO1_006384</name>
</gene>
<proteinExistence type="predicted"/>
<evidence type="ECO:0000313" key="2">
    <source>
        <dbReference type="EMBL" id="KAL0477020.1"/>
    </source>
</evidence>
<keyword evidence="3" id="KW-1185">Reference proteome</keyword>
<comment type="caution">
    <text evidence="2">The sequence shown here is derived from an EMBL/GenBank/DDBJ whole genome shotgun (WGS) entry which is preliminary data.</text>
</comment>
<keyword evidence="1" id="KW-1133">Transmembrane helix</keyword>
<sequence length="237" mass="26990">MYNLLDKHGKPNHSSMGLYTICGAICCFVLLCIIVGGVLSLIIIFNQTSPFKRCVVMNQFSFNQSIVFKSYDSGATFYVEDINRTRVARVVSRGFTIPQKIDLVDSLDQLSAIGSNVFQSIGGNTIIYDCQSAIIGYIRREPTFMHSRFTLLDSSKKEVATVQQGRMIPPTFYVVPINVNSYTTTFNAYFERDPSTLYIEWKLTTFERNPKPYDQRMLYFIPIICSAQGIDKTNQRQ</sequence>
<keyword evidence="1" id="KW-0812">Transmembrane</keyword>
<name>A0AAW2YIA8_9EUKA</name>
<accession>A0AAW2YIA8</accession>
<dbReference type="Proteomes" id="UP001431209">
    <property type="component" value="Unassembled WGS sequence"/>
</dbReference>
<evidence type="ECO:0000256" key="1">
    <source>
        <dbReference type="SAM" id="Phobius"/>
    </source>
</evidence>
<organism evidence="2 3">
    <name type="scientific">Acrasis kona</name>
    <dbReference type="NCBI Taxonomy" id="1008807"/>
    <lineage>
        <taxon>Eukaryota</taxon>
        <taxon>Discoba</taxon>
        <taxon>Heterolobosea</taxon>
        <taxon>Tetramitia</taxon>
        <taxon>Eutetramitia</taxon>
        <taxon>Acrasidae</taxon>
        <taxon>Acrasis</taxon>
    </lineage>
</organism>
<reference evidence="2 3" key="1">
    <citation type="submission" date="2024-03" db="EMBL/GenBank/DDBJ databases">
        <title>The Acrasis kona genome and developmental transcriptomes reveal deep origins of eukaryotic multicellular pathways.</title>
        <authorList>
            <person name="Sheikh S."/>
            <person name="Fu C.-J."/>
            <person name="Brown M.W."/>
            <person name="Baldauf S.L."/>
        </authorList>
    </citation>
    <scope>NUCLEOTIDE SEQUENCE [LARGE SCALE GENOMIC DNA]</scope>
    <source>
        <strain evidence="2 3">ATCC MYA-3509</strain>
    </source>
</reference>
<protein>
    <submittedName>
        <fullName evidence="2">Uncharacterized protein</fullName>
    </submittedName>
</protein>
<feature type="transmembrane region" description="Helical" evidence="1">
    <location>
        <begin position="21"/>
        <end position="45"/>
    </location>
</feature>
<keyword evidence="1" id="KW-0472">Membrane</keyword>